<dbReference type="InterPro" id="IPR039421">
    <property type="entry name" value="Type_1_exporter"/>
</dbReference>
<feature type="compositionally biased region" description="Low complexity" evidence="1">
    <location>
        <begin position="185"/>
        <end position="201"/>
    </location>
</feature>
<dbReference type="InterPro" id="IPR027417">
    <property type="entry name" value="P-loop_NTPase"/>
</dbReference>
<dbReference type="Gene3D" id="3.40.50.300">
    <property type="entry name" value="P-loop containing nucleotide triphosphate hydrolases"/>
    <property type="match status" value="1"/>
</dbReference>
<proteinExistence type="predicted"/>
<dbReference type="PANTHER" id="PTHR43394:SF19">
    <property type="entry name" value="ABC TRANSPORTER B FAMILY"/>
    <property type="match status" value="1"/>
</dbReference>
<accession>A0A383VR86</accession>
<dbReference type="EMBL" id="FNXT01000791">
    <property type="protein sequence ID" value="SZX67359.1"/>
    <property type="molecule type" value="Genomic_DNA"/>
</dbReference>
<keyword evidence="4" id="KW-1185">Reference proteome</keyword>
<dbReference type="GO" id="GO:0015421">
    <property type="term" value="F:ABC-type oligopeptide transporter activity"/>
    <property type="evidence" value="ECO:0007669"/>
    <property type="project" value="TreeGrafter"/>
</dbReference>
<evidence type="ECO:0000259" key="2">
    <source>
        <dbReference type="Pfam" id="PF00005"/>
    </source>
</evidence>
<feature type="domain" description="ABC transporter" evidence="2">
    <location>
        <begin position="19"/>
        <end position="78"/>
    </location>
</feature>
<dbReference type="InterPro" id="IPR003439">
    <property type="entry name" value="ABC_transporter-like_ATP-bd"/>
</dbReference>
<feature type="region of interest" description="Disordered" evidence="1">
    <location>
        <begin position="175"/>
        <end position="221"/>
    </location>
</feature>
<evidence type="ECO:0000313" key="4">
    <source>
        <dbReference type="Proteomes" id="UP000256970"/>
    </source>
</evidence>
<dbReference type="SUPFAM" id="SSF52540">
    <property type="entry name" value="P-loop containing nucleoside triphosphate hydrolases"/>
    <property type="match status" value="1"/>
</dbReference>
<evidence type="ECO:0000256" key="1">
    <source>
        <dbReference type="SAM" id="MobiDB-lite"/>
    </source>
</evidence>
<dbReference type="PROSITE" id="PS00211">
    <property type="entry name" value="ABC_TRANSPORTER_1"/>
    <property type="match status" value="1"/>
</dbReference>
<dbReference type="Pfam" id="PF00005">
    <property type="entry name" value="ABC_tran"/>
    <property type="match status" value="1"/>
</dbReference>
<sequence length="221" mass="22489">MYGSEREDGCADAPTQEAVEEAARQANAHDFISAFPEGYQTGCGEKGVVLSGGQKQRIAIARALVRQPQVLLLDEATSALDTESEAVVQEALNRLMAGRTVVVVAHRLSTIRDAHRICVVSQGQVAEQGSHEQLMAAKGMYAQLIGRQLTSSSSTCLSRPASASSLSVMSGGCDSEGSRGCSVDAGTPGAAGVGSSSAAGTPRGGVGSSSSGSSSQGMPRS</sequence>
<feature type="compositionally biased region" description="Low complexity" evidence="1">
    <location>
        <begin position="208"/>
        <end position="221"/>
    </location>
</feature>
<reference evidence="3 4" key="1">
    <citation type="submission" date="2016-10" db="EMBL/GenBank/DDBJ databases">
        <authorList>
            <person name="Cai Z."/>
        </authorList>
    </citation>
    <scope>NUCLEOTIDE SEQUENCE [LARGE SCALE GENOMIC DNA]</scope>
</reference>
<dbReference type="InterPro" id="IPR017871">
    <property type="entry name" value="ABC_transporter-like_CS"/>
</dbReference>
<dbReference type="STRING" id="3088.A0A383VR86"/>
<name>A0A383VR86_TETOB</name>
<dbReference type="GO" id="GO:0016887">
    <property type="term" value="F:ATP hydrolysis activity"/>
    <property type="evidence" value="ECO:0007669"/>
    <property type="project" value="InterPro"/>
</dbReference>
<gene>
    <name evidence="3" type="ORF">BQ4739_LOCUS7759</name>
</gene>
<evidence type="ECO:0000313" key="3">
    <source>
        <dbReference type="EMBL" id="SZX67359.1"/>
    </source>
</evidence>
<dbReference type="PANTHER" id="PTHR43394">
    <property type="entry name" value="ATP-DEPENDENT PERMEASE MDL1, MITOCHONDRIAL"/>
    <property type="match status" value="1"/>
</dbReference>
<dbReference type="AlphaFoldDB" id="A0A383VR86"/>
<dbReference type="FunFam" id="3.40.50.300:FF:002695">
    <property type="entry name" value="ABC multidrug transporter, putative"/>
    <property type="match status" value="1"/>
</dbReference>
<dbReference type="GO" id="GO:0005524">
    <property type="term" value="F:ATP binding"/>
    <property type="evidence" value="ECO:0007669"/>
    <property type="project" value="InterPro"/>
</dbReference>
<organism evidence="3 4">
    <name type="scientific">Tetradesmus obliquus</name>
    <name type="common">Green alga</name>
    <name type="synonym">Acutodesmus obliquus</name>
    <dbReference type="NCBI Taxonomy" id="3088"/>
    <lineage>
        <taxon>Eukaryota</taxon>
        <taxon>Viridiplantae</taxon>
        <taxon>Chlorophyta</taxon>
        <taxon>core chlorophytes</taxon>
        <taxon>Chlorophyceae</taxon>
        <taxon>CS clade</taxon>
        <taxon>Sphaeropleales</taxon>
        <taxon>Scenedesmaceae</taxon>
        <taxon>Tetradesmus</taxon>
    </lineage>
</organism>
<dbReference type="Proteomes" id="UP000256970">
    <property type="component" value="Unassembled WGS sequence"/>
</dbReference>
<protein>
    <recommendedName>
        <fullName evidence="2">ABC transporter domain-containing protein</fullName>
    </recommendedName>
</protein>